<gene>
    <name evidence="2" type="ORF">SDC9_137208</name>
</gene>
<protein>
    <recommendedName>
        <fullName evidence="1">TRASH domain-containing protein</fullName>
    </recommendedName>
</protein>
<dbReference type="SUPFAM" id="SSF47240">
    <property type="entry name" value="Ferritin-like"/>
    <property type="match status" value="1"/>
</dbReference>
<evidence type="ECO:0000259" key="1">
    <source>
        <dbReference type="SMART" id="SM00746"/>
    </source>
</evidence>
<dbReference type="InterPro" id="IPR009078">
    <property type="entry name" value="Ferritin-like_SF"/>
</dbReference>
<feature type="domain" description="TRASH" evidence="1">
    <location>
        <begin position="4"/>
        <end position="41"/>
    </location>
</feature>
<comment type="caution">
    <text evidence="2">The sequence shown here is derived from an EMBL/GenBank/DDBJ whole genome shotgun (WGS) entry which is preliminary data.</text>
</comment>
<dbReference type="Gene3D" id="1.10.620.20">
    <property type="entry name" value="Ribonucleotide Reductase, subunit A"/>
    <property type="match status" value="1"/>
</dbReference>
<reference evidence="2" key="1">
    <citation type="submission" date="2019-08" db="EMBL/GenBank/DDBJ databases">
        <authorList>
            <person name="Kucharzyk K."/>
            <person name="Murdoch R.W."/>
            <person name="Higgins S."/>
            <person name="Loffler F."/>
        </authorList>
    </citation>
    <scope>NUCLEOTIDE SEQUENCE</scope>
</reference>
<evidence type="ECO:0000313" key="2">
    <source>
        <dbReference type="EMBL" id="MPM90091.1"/>
    </source>
</evidence>
<accession>A0A645DLH4</accession>
<sequence>MEKDPVCGMSVDPKTAVSSQYDGKTYYFCCNGCKTSFDKDPQKYLAKPGNGHMGHAA</sequence>
<dbReference type="AlphaFoldDB" id="A0A645DLH4"/>
<proteinExistence type="predicted"/>
<dbReference type="GO" id="GO:0016491">
    <property type="term" value="F:oxidoreductase activity"/>
    <property type="evidence" value="ECO:0007669"/>
    <property type="project" value="InterPro"/>
</dbReference>
<dbReference type="EMBL" id="VSSQ01037411">
    <property type="protein sequence ID" value="MPM90091.1"/>
    <property type="molecule type" value="Genomic_DNA"/>
</dbReference>
<dbReference type="Pfam" id="PF04945">
    <property type="entry name" value="YHS"/>
    <property type="match status" value="1"/>
</dbReference>
<name>A0A645DLH4_9ZZZZ</name>
<dbReference type="InterPro" id="IPR007029">
    <property type="entry name" value="YHS_dom"/>
</dbReference>
<dbReference type="InterPro" id="IPR011017">
    <property type="entry name" value="TRASH_dom"/>
</dbReference>
<dbReference type="SMART" id="SM00746">
    <property type="entry name" value="TRASH"/>
    <property type="match status" value="1"/>
</dbReference>
<organism evidence="2">
    <name type="scientific">bioreactor metagenome</name>
    <dbReference type="NCBI Taxonomy" id="1076179"/>
    <lineage>
        <taxon>unclassified sequences</taxon>
        <taxon>metagenomes</taxon>
        <taxon>ecological metagenomes</taxon>
    </lineage>
</organism>
<dbReference type="InterPro" id="IPR012348">
    <property type="entry name" value="RNR-like"/>
</dbReference>